<sequence length="149" mass="16306">MSGRGKGGKGLGKGGAKRHPQGPPRQHPGHHQTRHPPPGSARRREAHLRPDLRGDPRGAEGVPGERDPRRRHLHGARQEEDGDGHGRGVRPEEAGPHPVRLRRLERPRRQPHNGSFQSHTPPRRAGVLSRDLGKLERGGCDGGQRSTSP</sequence>
<evidence type="ECO:0000256" key="1">
    <source>
        <dbReference type="SAM" id="MobiDB-lite"/>
    </source>
</evidence>
<reference evidence="2" key="2">
    <citation type="submission" date="2004-02" db="EMBL/GenBank/DDBJ databases">
        <authorList>
            <consortium name="Genoscope"/>
            <consortium name="Whitehead Institute Centre for Genome Research"/>
        </authorList>
    </citation>
    <scope>NUCLEOTIDE SEQUENCE</scope>
</reference>
<name>Q4RFZ6_TETNG</name>
<feature type="compositionally biased region" description="Basic and acidic residues" evidence="1">
    <location>
        <begin position="76"/>
        <end position="95"/>
    </location>
</feature>
<dbReference type="InterPro" id="IPR019809">
    <property type="entry name" value="Histone_H4_CS"/>
</dbReference>
<dbReference type="AlphaFoldDB" id="Q4RFZ6"/>
<dbReference type="OrthoDB" id="695955at2759"/>
<dbReference type="GO" id="GO:0003677">
    <property type="term" value="F:DNA binding"/>
    <property type="evidence" value="ECO:0007669"/>
    <property type="project" value="InterPro"/>
</dbReference>
<dbReference type="KEGG" id="tng:GSTEN00035098G001"/>
<reference evidence="2" key="1">
    <citation type="journal article" date="2004" name="Nature">
        <title>Genome duplication in the teleost fish Tetraodon nigroviridis reveals the early vertebrate proto-karyotype.</title>
        <authorList>
            <person name="Jaillon O."/>
            <person name="Aury J.-M."/>
            <person name="Brunet F."/>
            <person name="Petit J.-L."/>
            <person name="Stange-Thomann N."/>
            <person name="Mauceli E."/>
            <person name="Bouneau L."/>
            <person name="Fischer C."/>
            <person name="Ozouf-Costaz C."/>
            <person name="Bernot A."/>
            <person name="Nicaud S."/>
            <person name="Jaffe D."/>
            <person name="Fisher S."/>
            <person name="Lutfalla G."/>
            <person name="Dossat C."/>
            <person name="Segurens B."/>
            <person name="Dasilva C."/>
            <person name="Salanoubat M."/>
            <person name="Levy M."/>
            <person name="Boudet N."/>
            <person name="Castellano S."/>
            <person name="Anthouard V."/>
            <person name="Jubin C."/>
            <person name="Castelli V."/>
            <person name="Katinka M."/>
            <person name="Vacherie B."/>
            <person name="Biemont C."/>
            <person name="Skalli Z."/>
            <person name="Cattolico L."/>
            <person name="Poulain J."/>
            <person name="De Berardinis V."/>
            <person name="Cruaud C."/>
            <person name="Duprat S."/>
            <person name="Brottier P."/>
            <person name="Coutanceau J.-P."/>
            <person name="Gouzy J."/>
            <person name="Parra G."/>
            <person name="Lardier G."/>
            <person name="Chapple C."/>
            <person name="McKernan K.J."/>
            <person name="McEwan P."/>
            <person name="Bosak S."/>
            <person name="Kellis M."/>
            <person name="Volff J.-N."/>
            <person name="Guigo R."/>
            <person name="Zody M.C."/>
            <person name="Mesirov J."/>
            <person name="Lindblad-Toh K."/>
            <person name="Birren B."/>
            <person name="Nusbaum C."/>
            <person name="Kahn D."/>
            <person name="Robinson-Rechavi M."/>
            <person name="Laudet V."/>
            <person name="Schachter V."/>
            <person name="Quetier F."/>
            <person name="Saurin W."/>
            <person name="Scarpelli C."/>
            <person name="Wincker P."/>
            <person name="Lander E.S."/>
            <person name="Weissenbach J."/>
            <person name="Roest Crollius H."/>
        </authorList>
    </citation>
    <scope>NUCLEOTIDE SEQUENCE [LARGE SCALE GENOMIC DNA]</scope>
</reference>
<dbReference type="EMBL" id="CAAE01015108">
    <property type="protein sequence ID" value="CAG12686.1"/>
    <property type="molecule type" value="Genomic_DNA"/>
</dbReference>
<accession>Q4RFZ6</accession>
<proteinExistence type="predicted"/>
<feature type="compositionally biased region" description="Basic and acidic residues" evidence="1">
    <location>
        <begin position="47"/>
        <end position="68"/>
    </location>
</feature>
<dbReference type="GO" id="GO:0000786">
    <property type="term" value="C:nucleosome"/>
    <property type="evidence" value="ECO:0007669"/>
    <property type="project" value="InterPro"/>
</dbReference>
<organism evidence="2">
    <name type="scientific">Tetraodon nigroviridis</name>
    <name type="common">Spotted green pufferfish</name>
    <name type="synonym">Chelonodon nigroviridis</name>
    <dbReference type="NCBI Taxonomy" id="99883"/>
    <lineage>
        <taxon>Eukaryota</taxon>
        <taxon>Metazoa</taxon>
        <taxon>Chordata</taxon>
        <taxon>Craniata</taxon>
        <taxon>Vertebrata</taxon>
        <taxon>Euteleostomi</taxon>
        <taxon>Actinopterygii</taxon>
        <taxon>Neopterygii</taxon>
        <taxon>Teleostei</taxon>
        <taxon>Neoteleostei</taxon>
        <taxon>Acanthomorphata</taxon>
        <taxon>Eupercaria</taxon>
        <taxon>Tetraodontiformes</taxon>
        <taxon>Tetradontoidea</taxon>
        <taxon>Tetraodontidae</taxon>
        <taxon>Tetraodon</taxon>
    </lineage>
</organism>
<evidence type="ECO:0000313" key="2">
    <source>
        <dbReference type="EMBL" id="CAG12686.1"/>
    </source>
</evidence>
<feature type="region of interest" description="Disordered" evidence="1">
    <location>
        <begin position="1"/>
        <end position="149"/>
    </location>
</feature>
<feature type="compositionally biased region" description="Gly residues" evidence="1">
    <location>
        <begin position="1"/>
        <end position="14"/>
    </location>
</feature>
<protein>
    <submittedName>
        <fullName evidence="2">(spotted green pufferfish) hypothetical protein</fullName>
    </submittedName>
</protein>
<dbReference type="PROSITE" id="PS00047">
    <property type="entry name" value="HISTONE_H4"/>
    <property type="match status" value="1"/>
</dbReference>
<comment type="caution">
    <text evidence="2">The sequence shown here is derived from an EMBL/GenBank/DDBJ whole genome shotgun (WGS) entry which is preliminary data.</text>
</comment>
<gene>
    <name evidence="2" type="ORF">GSTENG00035098001</name>
</gene>